<feature type="compositionally biased region" description="Polar residues" evidence="1">
    <location>
        <begin position="39"/>
        <end position="96"/>
    </location>
</feature>
<sequence>MPPKPATNTNKPTASSTAVKPTGSTAQKTAVTTQAVQKPSQTVTSTANKAVSSVSNKPAINQASKPSQQAVQKPTVASNTTKPVVSNSGVKTNSTLAKAPLNTVTKPGLANNKGAPQSQNQKVDPAAAKKKEEEEKKLQEEKLKEQQKAEEEAKIKKEEEERKQKEEEEKRIEEEKKKKEEEEKKKKEEEERAALELAEKQYKEAKLAEEKRIKEEQEKLKNGKINVKTNTGGLTSTVPFTIKDGCVSYDLVDDELALSFAYEKGYQFFLTVEKDGKPDESVSFFSQGSGKNKTFNNLQAGTTYWCVVLKNDAAESKRKAYKVDESSFGGSKSNEKRGEGCSCLYGNPCVDQYVCLDWNNRFTIAKQNLGKK</sequence>
<organism evidence="2 3">
    <name type="scientific">Tetrahymena thermophila (strain SB210)</name>
    <dbReference type="NCBI Taxonomy" id="312017"/>
    <lineage>
        <taxon>Eukaryota</taxon>
        <taxon>Sar</taxon>
        <taxon>Alveolata</taxon>
        <taxon>Ciliophora</taxon>
        <taxon>Intramacronucleata</taxon>
        <taxon>Oligohymenophorea</taxon>
        <taxon>Hymenostomatida</taxon>
        <taxon>Tetrahymenina</taxon>
        <taxon>Tetrahymenidae</taxon>
        <taxon>Tetrahymena</taxon>
    </lineage>
</organism>
<dbReference type="GeneID" id="7843924"/>
<dbReference type="EMBL" id="GG662720">
    <property type="protein sequence ID" value="EAR86468.1"/>
    <property type="molecule type" value="Genomic_DNA"/>
</dbReference>
<feature type="compositionally biased region" description="Low complexity" evidence="1">
    <location>
        <begin position="25"/>
        <end position="38"/>
    </location>
</feature>
<dbReference type="KEGG" id="tet:TTHERM_00035290"/>
<gene>
    <name evidence="2" type="ORF">TTHERM_00035290</name>
</gene>
<dbReference type="OrthoDB" id="73831at2759"/>
<evidence type="ECO:0000256" key="1">
    <source>
        <dbReference type="SAM" id="MobiDB-lite"/>
    </source>
</evidence>
<dbReference type="HOGENOM" id="CLU_744931_0_0_1"/>
<dbReference type="InParanoid" id="Q22MJ1"/>
<keyword evidence="3" id="KW-1185">Reference proteome</keyword>
<name>Q22MJ1_TETTS</name>
<dbReference type="Proteomes" id="UP000009168">
    <property type="component" value="Unassembled WGS sequence"/>
</dbReference>
<dbReference type="RefSeq" id="XP_977029.1">
    <property type="nucleotide sequence ID" value="XM_971936.1"/>
</dbReference>
<feature type="compositionally biased region" description="Low complexity" evidence="1">
    <location>
        <begin position="1"/>
        <end position="14"/>
    </location>
</feature>
<dbReference type="eggNOG" id="ENOG502R2JD">
    <property type="taxonomic scope" value="Eukaryota"/>
</dbReference>
<reference evidence="3" key="1">
    <citation type="journal article" date="2006" name="PLoS Biol.">
        <title>Macronuclear genome sequence of the ciliate Tetrahymena thermophila, a model eukaryote.</title>
        <authorList>
            <person name="Eisen J.A."/>
            <person name="Coyne R.S."/>
            <person name="Wu M."/>
            <person name="Wu D."/>
            <person name="Thiagarajan M."/>
            <person name="Wortman J.R."/>
            <person name="Badger J.H."/>
            <person name="Ren Q."/>
            <person name="Amedeo P."/>
            <person name="Jones K.M."/>
            <person name="Tallon L.J."/>
            <person name="Delcher A.L."/>
            <person name="Salzberg S.L."/>
            <person name="Silva J.C."/>
            <person name="Haas B.J."/>
            <person name="Majoros W.H."/>
            <person name="Farzad M."/>
            <person name="Carlton J.M."/>
            <person name="Smith R.K. Jr."/>
            <person name="Garg J."/>
            <person name="Pearlman R.E."/>
            <person name="Karrer K.M."/>
            <person name="Sun L."/>
            <person name="Manning G."/>
            <person name="Elde N.C."/>
            <person name="Turkewitz A.P."/>
            <person name="Asai D.J."/>
            <person name="Wilkes D.E."/>
            <person name="Wang Y."/>
            <person name="Cai H."/>
            <person name="Collins K."/>
            <person name="Stewart B.A."/>
            <person name="Lee S.R."/>
            <person name="Wilamowska K."/>
            <person name="Weinberg Z."/>
            <person name="Ruzzo W.L."/>
            <person name="Wloga D."/>
            <person name="Gaertig J."/>
            <person name="Frankel J."/>
            <person name="Tsao C.-C."/>
            <person name="Gorovsky M.A."/>
            <person name="Keeling P.J."/>
            <person name="Waller R.F."/>
            <person name="Patron N.J."/>
            <person name="Cherry J.M."/>
            <person name="Stover N.A."/>
            <person name="Krieger C.J."/>
            <person name="del Toro C."/>
            <person name="Ryder H.F."/>
            <person name="Williamson S.C."/>
            <person name="Barbeau R.A."/>
            <person name="Hamilton E.P."/>
            <person name="Orias E."/>
        </authorList>
    </citation>
    <scope>NUCLEOTIDE SEQUENCE [LARGE SCALE GENOMIC DNA]</scope>
    <source>
        <strain evidence="3">SB210</strain>
    </source>
</reference>
<evidence type="ECO:0000313" key="3">
    <source>
        <dbReference type="Proteomes" id="UP000009168"/>
    </source>
</evidence>
<dbReference type="OMA" id="QDWENRF"/>
<evidence type="ECO:0000313" key="2">
    <source>
        <dbReference type="EMBL" id="EAR86468.1"/>
    </source>
</evidence>
<feature type="compositionally biased region" description="Basic and acidic residues" evidence="1">
    <location>
        <begin position="127"/>
        <end position="189"/>
    </location>
</feature>
<dbReference type="STRING" id="312017.Q22MJ1"/>
<feature type="compositionally biased region" description="Polar residues" evidence="1">
    <location>
        <begin position="15"/>
        <end position="24"/>
    </location>
</feature>
<dbReference type="AlphaFoldDB" id="Q22MJ1"/>
<feature type="region of interest" description="Disordered" evidence="1">
    <location>
        <begin position="1"/>
        <end position="189"/>
    </location>
</feature>
<proteinExistence type="predicted"/>
<protein>
    <submittedName>
        <fullName evidence="2">Uncharacterized protein</fullName>
    </submittedName>
</protein>
<accession>Q22MJ1</accession>